<feature type="domain" description="Cellobiose dehydrogenase-like cytochrome" evidence="3">
    <location>
        <begin position="28"/>
        <end position="205"/>
    </location>
</feature>
<dbReference type="EMBL" id="JANBVN010000001">
    <property type="protein sequence ID" value="KAJ9165786.1"/>
    <property type="molecule type" value="Genomic_DNA"/>
</dbReference>
<dbReference type="Pfam" id="PF16010">
    <property type="entry name" value="CDH-cyt"/>
    <property type="match status" value="1"/>
</dbReference>
<dbReference type="AlphaFoldDB" id="A0AA38VQF6"/>
<gene>
    <name evidence="4" type="ORF">NKR19_g39</name>
</gene>
<sequence>MRLLASALGATALLGTAFAQDPDSKQVVDAETGFTFGQYVSDQGISFRIAIPDPAPADASYDAVFQIAAPTAIGWAGLAWGGSMTYNPLTIAWKSGTDVVLSSRFAFGYYVPPAYTSATYTVLKTGTHVNATHWQVTAKCTGCTRWGDDDIGVTTLDPTQQNPLAFAFSAVPPDTPASNTSSFGIHDSIGHWYHDFAQGANPGFAGLVSKNSEGPGSSTSTTPATGGSTGKPTNTTTVKPPTPPTSIPTTSAPSGHSSTTGTKPSLPVTPITPGSKPTVAPTPQWPPKPTRTKTLKPTATAKPPHSPPFPFPVWTPKPSTTKKPSF</sequence>
<dbReference type="InterPro" id="IPR015920">
    <property type="entry name" value="Cellobiose_DH-like_cyt"/>
</dbReference>
<keyword evidence="5" id="KW-1185">Reference proteome</keyword>
<dbReference type="SUPFAM" id="SSF49344">
    <property type="entry name" value="CBD9-like"/>
    <property type="match status" value="1"/>
</dbReference>
<dbReference type="Proteomes" id="UP001174691">
    <property type="component" value="Unassembled WGS sequence"/>
</dbReference>
<feature type="compositionally biased region" description="Pro residues" evidence="1">
    <location>
        <begin position="304"/>
        <end position="315"/>
    </location>
</feature>
<protein>
    <submittedName>
        <fullName evidence="4">CBD9-like protein</fullName>
    </submittedName>
</protein>
<dbReference type="Gene3D" id="2.60.40.1210">
    <property type="entry name" value="Cellobiose dehydrogenase, cytochrome domain"/>
    <property type="match status" value="1"/>
</dbReference>
<accession>A0AA38VQF6</accession>
<feature type="signal peptide" evidence="2">
    <location>
        <begin position="1"/>
        <end position="19"/>
    </location>
</feature>
<dbReference type="PANTHER" id="PTHR47797">
    <property type="entry name" value="DEHYDROGENASE, PUTATIVE (AFU_ORTHOLOGUE AFUA_8G05805)-RELATED"/>
    <property type="match status" value="1"/>
</dbReference>
<feature type="chain" id="PRO_5041291673" evidence="2">
    <location>
        <begin position="20"/>
        <end position="326"/>
    </location>
</feature>
<name>A0AA38VQF6_9PEZI</name>
<evidence type="ECO:0000256" key="2">
    <source>
        <dbReference type="SAM" id="SignalP"/>
    </source>
</evidence>
<dbReference type="PANTHER" id="PTHR47797:SF5">
    <property type="entry name" value="CELLOBIOSE DEHYDROGENASE CYTOCHROME DOMAIN-CONTAINING PROTEIN"/>
    <property type="match status" value="1"/>
</dbReference>
<feature type="compositionally biased region" description="Low complexity" evidence="1">
    <location>
        <begin position="212"/>
        <end position="239"/>
    </location>
</feature>
<keyword evidence="2" id="KW-0732">Signal</keyword>
<evidence type="ECO:0000313" key="4">
    <source>
        <dbReference type="EMBL" id="KAJ9165786.1"/>
    </source>
</evidence>
<evidence type="ECO:0000256" key="1">
    <source>
        <dbReference type="SAM" id="MobiDB-lite"/>
    </source>
</evidence>
<reference evidence="4" key="1">
    <citation type="submission" date="2022-07" db="EMBL/GenBank/DDBJ databases">
        <title>Fungi with potential for degradation of polypropylene.</title>
        <authorList>
            <person name="Gostincar C."/>
        </authorList>
    </citation>
    <scope>NUCLEOTIDE SEQUENCE</scope>
    <source>
        <strain evidence="4">EXF-13287</strain>
    </source>
</reference>
<evidence type="ECO:0000313" key="5">
    <source>
        <dbReference type="Proteomes" id="UP001174691"/>
    </source>
</evidence>
<comment type="caution">
    <text evidence="4">The sequence shown here is derived from an EMBL/GenBank/DDBJ whole genome shotgun (WGS) entry which is preliminary data.</text>
</comment>
<evidence type="ECO:0000259" key="3">
    <source>
        <dbReference type="Pfam" id="PF16010"/>
    </source>
</evidence>
<feature type="region of interest" description="Disordered" evidence="1">
    <location>
        <begin position="204"/>
        <end position="326"/>
    </location>
</feature>
<dbReference type="CDD" id="cd09630">
    <property type="entry name" value="CDH_like_cytochrome"/>
    <property type="match status" value="1"/>
</dbReference>
<proteinExistence type="predicted"/>
<organism evidence="4 5">
    <name type="scientific">Coniochaeta hoffmannii</name>
    <dbReference type="NCBI Taxonomy" id="91930"/>
    <lineage>
        <taxon>Eukaryota</taxon>
        <taxon>Fungi</taxon>
        <taxon>Dikarya</taxon>
        <taxon>Ascomycota</taxon>
        <taxon>Pezizomycotina</taxon>
        <taxon>Sordariomycetes</taxon>
        <taxon>Sordariomycetidae</taxon>
        <taxon>Coniochaetales</taxon>
        <taxon>Coniochaetaceae</taxon>
        <taxon>Coniochaeta</taxon>
    </lineage>
</organism>